<organism evidence="1 2">
    <name type="scientific">Fuerstiella marisgermanici</name>
    <dbReference type="NCBI Taxonomy" id="1891926"/>
    <lineage>
        <taxon>Bacteria</taxon>
        <taxon>Pseudomonadati</taxon>
        <taxon>Planctomycetota</taxon>
        <taxon>Planctomycetia</taxon>
        <taxon>Planctomycetales</taxon>
        <taxon>Planctomycetaceae</taxon>
        <taxon>Fuerstiella</taxon>
    </lineage>
</organism>
<protein>
    <submittedName>
        <fullName evidence="1">Uncharacterized protein</fullName>
    </submittedName>
</protein>
<accession>A0A1P8WSB4</accession>
<evidence type="ECO:0000313" key="2">
    <source>
        <dbReference type="Proteomes" id="UP000187735"/>
    </source>
</evidence>
<name>A0A1P8WSB4_9PLAN</name>
<keyword evidence="2" id="KW-1185">Reference proteome</keyword>
<dbReference type="Proteomes" id="UP000187735">
    <property type="component" value="Chromosome"/>
</dbReference>
<evidence type="ECO:0000313" key="1">
    <source>
        <dbReference type="EMBL" id="APZ96936.1"/>
    </source>
</evidence>
<dbReference type="EMBL" id="CP017641">
    <property type="protein sequence ID" value="APZ96936.1"/>
    <property type="molecule type" value="Genomic_DNA"/>
</dbReference>
<sequence>MIESAMTTASHNVESSLQKKAVVVDWYSEHETIQVFGRNQSRFEIQKDRAIEALQVAKQREQFDKQLNLLIGKTFEWLVSGVSGVESIYLTLRDSRLMLVVIAEVAECQDDLEDSVTEFDITVAEDSDLDLIRMNSMVLPNASDEALNSFFDERFLLSLKKQGD</sequence>
<reference evidence="1 2" key="1">
    <citation type="journal article" date="2016" name="Front. Microbiol.">
        <title>Fuerstia marisgermanicae gen. nov., sp. nov., an Unusual Member of the Phylum Planctomycetes from the German Wadden Sea.</title>
        <authorList>
            <person name="Kohn T."/>
            <person name="Heuer A."/>
            <person name="Jogler M."/>
            <person name="Vollmers J."/>
            <person name="Boedeker C."/>
            <person name="Bunk B."/>
            <person name="Rast P."/>
            <person name="Borchert D."/>
            <person name="Glockner I."/>
            <person name="Freese H.M."/>
            <person name="Klenk H.P."/>
            <person name="Overmann J."/>
            <person name="Kaster A.K."/>
            <person name="Rohde M."/>
            <person name="Wiegand S."/>
            <person name="Jogler C."/>
        </authorList>
    </citation>
    <scope>NUCLEOTIDE SEQUENCE [LARGE SCALE GENOMIC DNA]</scope>
    <source>
        <strain evidence="1 2">NH11</strain>
    </source>
</reference>
<dbReference type="AlphaFoldDB" id="A0A1P8WSB4"/>
<gene>
    <name evidence="1" type="ORF">Fuma_06612</name>
</gene>
<proteinExistence type="predicted"/>
<dbReference type="KEGG" id="fmr:Fuma_06612"/>